<reference evidence="2" key="1">
    <citation type="submission" date="2016-10" db="EMBL/GenBank/DDBJ databases">
        <authorList>
            <person name="Varghese N."/>
            <person name="Submissions S."/>
        </authorList>
    </citation>
    <scope>NUCLEOTIDE SEQUENCE [LARGE SCALE GENOMIC DNA]</scope>
    <source>
        <strain evidence="2">JCM 15604</strain>
    </source>
</reference>
<accession>A0A1I5XA06</accession>
<evidence type="ECO:0000313" key="2">
    <source>
        <dbReference type="Proteomes" id="UP000182025"/>
    </source>
</evidence>
<dbReference type="Proteomes" id="UP000182025">
    <property type="component" value="Unassembled WGS sequence"/>
</dbReference>
<gene>
    <name evidence="1" type="ORF">SAMN05216177_110101</name>
</gene>
<dbReference type="EMBL" id="FOXK01000010">
    <property type="protein sequence ID" value="SFQ28805.1"/>
    <property type="molecule type" value="Genomic_DNA"/>
</dbReference>
<dbReference type="OrthoDB" id="6697886at2"/>
<proteinExistence type="predicted"/>
<keyword evidence="2" id="KW-1185">Reference proteome</keyword>
<sequence>MQQQQPSIKNTTPNELLTKKETAELFRRTTSGLDKLIAREPDFPKPLKDGNDRSSRVYFVRVEIEAYLAAKLASRAEAAA</sequence>
<dbReference type="AlphaFoldDB" id="A0A1I5XA06"/>
<dbReference type="RefSeq" id="WP_074917848.1">
    <property type="nucleotide sequence ID" value="NZ_FOXK01000010.1"/>
</dbReference>
<evidence type="ECO:0000313" key="1">
    <source>
        <dbReference type="EMBL" id="SFQ28805.1"/>
    </source>
</evidence>
<name>A0A1I5XA06_9GAMM</name>
<organism evidence="1 2">
    <name type="scientific">Ectopseudomonas toyotomiensis</name>
    <dbReference type="NCBI Taxonomy" id="554344"/>
    <lineage>
        <taxon>Bacteria</taxon>
        <taxon>Pseudomonadati</taxon>
        <taxon>Pseudomonadota</taxon>
        <taxon>Gammaproteobacteria</taxon>
        <taxon>Pseudomonadales</taxon>
        <taxon>Pseudomonadaceae</taxon>
        <taxon>Ectopseudomonas</taxon>
    </lineage>
</organism>
<protein>
    <submittedName>
        <fullName evidence="1">Uncharacterized protein</fullName>
    </submittedName>
</protein>